<dbReference type="Pfam" id="PF17147">
    <property type="entry name" value="PFOR_II"/>
    <property type="match status" value="1"/>
</dbReference>
<feature type="domain" description="Pyruvate:ferredoxin oxidoreductase core" evidence="4">
    <location>
        <begin position="446"/>
        <end position="518"/>
    </location>
</feature>
<dbReference type="Pfam" id="PF01558">
    <property type="entry name" value="POR"/>
    <property type="match status" value="2"/>
</dbReference>
<dbReference type="GO" id="GO:0006979">
    <property type="term" value="P:response to oxidative stress"/>
    <property type="evidence" value="ECO:0007669"/>
    <property type="project" value="TreeGrafter"/>
</dbReference>
<dbReference type="Gene3D" id="3.40.50.920">
    <property type="match status" value="1"/>
</dbReference>
<name>A0A1F4U6Q6_UNCSA</name>
<dbReference type="NCBIfam" id="TIGR03710">
    <property type="entry name" value="OAFO_sf"/>
    <property type="match status" value="1"/>
</dbReference>
<dbReference type="Gene3D" id="3.40.50.970">
    <property type="match status" value="1"/>
</dbReference>
<proteinExistence type="predicted"/>
<dbReference type="PANTHER" id="PTHR32154">
    <property type="entry name" value="PYRUVATE-FLAVODOXIN OXIDOREDUCTASE-RELATED"/>
    <property type="match status" value="1"/>
</dbReference>
<dbReference type="GO" id="GO:0016903">
    <property type="term" value="F:oxidoreductase activity, acting on the aldehyde or oxo group of donors"/>
    <property type="evidence" value="ECO:0007669"/>
    <property type="project" value="InterPro"/>
</dbReference>
<dbReference type="SUPFAM" id="SSF52518">
    <property type="entry name" value="Thiamin diphosphate-binding fold (THDP-binding)"/>
    <property type="match status" value="1"/>
</dbReference>
<dbReference type="SUPFAM" id="SSF53323">
    <property type="entry name" value="Pyruvate-ferredoxin oxidoreductase, PFOR, domain III"/>
    <property type="match status" value="1"/>
</dbReference>
<dbReference type="InterPro" id="IPR033412">
    <property type="entry name" value="PFOR_II"/>
</dbReference>
<evidence type="ECO:0000256" key="1">
    <source>
        <dbReference type="ARBA" id="ARBA00023002"/>
    </source>
</evidence>
<evidence type="ECO:0000259" key="3">
    <source>
        <dbReference type="Pfam" id="PF01855"/>
    </source>
</evidence>
<dbReference type="FunFam" id="3.40.50.970:FF:000022">
    <property type="entry name" value="2-oxoglutarate ferredoxin oxidoreductase alpha subunit"/>
    <property type="match status" value="1"/>
</dbReference>
<dbReference type="PANTHER" id="PTHR32154:SF20">
    <property type="entry name" value="2-OXOGLUTARATE OXIDOREDUCTASE SUBUNIT KORA"/>
    <property type="match status" value="1"/>
</dbReference>
<evidence type="ECO:0000259" key="4">
    <source>
        <dbReference type="Pfam" id="PF17147"/>
    </source>
</evidence>
<evidence type="ECO:0000259" key="2">
    <source>
        <dbReference type="Pfam" id="PF01558"/>
    </source>
</evidence>
<feature type="domain" description="Pyruvate/ketoisovalerate oxidoreductase catalytic" evidence="2">
    <location>
        <begin position="97"/>
        <end position="158"/>
    </location>
</feature>
<accession>A0A1F4U6Q6</accession>
<sequence length="549" mass="59928">MASEVNIRIAGEAGQGTKTIGDILNRTLVLAGLNIFTNLDYMSRVRGGDNFVQIRASETEVFSPREEINILVSLNPESASIHKRFLSPDGIFLPLEPLSKIAQETGGDIYINSAAAGAVAAALGINFEHLEKVLAGIFANKDKEIIGKNIKAARSGYELDRTIKFKLNASPGEKKILLEGSEAIALGAIKAGVRFYSAYPMTPSTGILNNLAHYARQFNILVEQAEDEIAAINMAIGASFAGVRAMTGTSGGGFALMNEGLSLAAMTETPVVIVEAQRPAPATGFPTRTEQGDLDYVIHAGHGEFARVVFAPGSVSEAYYLTQKAFNLADKYQIPVIILSDQHLAESVRSQIPFDLNRVKIERHLLSEEVPDYKRYRLTGSGISPRAIPGAIKTAIYADSDEHDEAGHITEEAATRIEMVKKRFYKKMAGLKEEVLDPVPYKLPGAKILLLGFGSTHETLHEVCDYAADLKAGHIHFPQVWPFPAEKFKKMLFEGVKLITVENNASAQLAGLIRRECGITVFSSILRFDGRPFSLDFVLRELKEKVKHA</sequence>
<organism evidence="5 6">
    <name type="scientific">candidate division WOR-1 bacterium RIFOXYC2_FULL_46_14</name>
    <dbReference type="NCBI Taxonomy" id="1802587"/>
    <lineage>
        <taxon>Bacteria</taxon>
        <taxon>Bacillati</taxon>
        <taxon>Saganbacteria</taxon>
    </lineage>
</organism>
<dbReference type="InterPro" id="IPR009014">
    <property type="entry name" value="Transketo_C/PFOR_II"/>
</dbReference>
<dbReference type="InterPro" id="IPR050722">
    <property type="entry name" value="Pyruvate:ferred/Flavod_OxRd"/>
</dbReference>
<dbReference type="InterPro" id="IPR002880">
    <property type="entry name" value="Pyrv_Fd/Flavodoxin_OxRdtase_N"/>
</dbReference>
<reference evidence="5 6" key="1">
    <citation type="journal article" date="2016" name="Nat. Commun.">
        <title>Thousands of microbial genomes shed light on interconnected biogeochemical processes in an aquifer system.</title>
        <authorList>
            <person name="Anantharaman K."/>
            <person name="Brown C.T."/>
            <person name="Hug L.A."/>
            <person name="Sharon I."/>
            <person name="Castelle C.J."/>
            <person name="Probst A.J."/>
            <person name="Thomas B.C."/>
            <person name="Singh A."/>
            <person name="Wilkins M.J."/>
            <person name="Karaoz U."/>
            <person name="Brodie E.L."/>
            <person name="Williams K.H."/>
            <person name="Hubbard S.S."/>
            <person name="Banfield J.F."/>
        </authorList>
    </citation>
    <scope>NUCLEOTIDE SEQUENCE [LARGE SCALE GENOMIC DNA]</scope>
</reference>
<dbReference type="CDD" id="cd07034">
    <property type="entry name" value="TPP_PYR_PFOR_IOR-alpha_like"/>
    <property type="match status" value="1"/>
</dbReference>
<comment type="caution">
    <text evidence="5">The sequence shown here is derived from an EMBL/GenBank/DDBJ whole genome shotgun (WGS) entry which is preliminary data.</text>
</comment>
<dbReference type="Gene3D" id="3.40.920.10">
    <property type="entry name" value="Pyruvate-ferredoxin oxidoreductase, PFOR, domain III"/>
    <property type="match status" value="2"/>
</dbReference>
<dbReference type="SUPFAM" id="SSF52922">
    <property type="entry name" value="TK C-terminal domain-like"/>
    <property type="match status" value="1"/>
</dbReference>
<dbReference type="InterPro" id="IPR002869">
    <property type="entry name" value="Pyrv_flavodox_OxRed_cen"/>
</dbReference>
<feature type="domain" description="Pyruvate/ketoisovalerate oxidoreductase catalytic" evidence="2">
    <location>
        <begin position="13"/>
        <end position="93"/>
    </location>
</feature>
<dbReference type="AlphaFoldDB" id="A0A1F4U6Q6"/>
<dbReference type="Proteomes" id="UP000179242">
    <property type="component" value="Unassembled WGS sequence"/>
</dbReference>
<feature type="domain" description="Pyruvate flavodoxin/ferredoxin oxidoreductase pyrimidine binding" evidence="3">
    <location>
        <begin position="187"/>
        <end position="421"/>
    </location>
</feature>
<evidence type="ECO:0000313" key="6">
    <source>
        <dbReference type="Proteomes" id="UP000179242"/>
    </source>
</evidence>
<dbReference type="EMBL" id="MEUJ01000003">
    <property type="protein sequence ID" value="OGC40557.1"/>
    <property type="molecule type" value="Genomic_DNA"/>
</dbReference>
<evidence type="ECO:0000313" key="5">
    <source>
        <dbReference type="EMBL" id="OGC40557.1"/>
    </source>
</evidence>
<dbReference type="InterPro" id="IPR019752">
    <property type="entry name" value="Pyrv/ketoisovalerate_OxRed_cat"/>
</dbReference>
<protein>
    <recommendedName>
        <fullName evidence="7">2-oxoacid:ferredoxin oxidoreductase subunit alpha</fullName>
    </recommendedName>
</protein>
<dbReference type="Pfam" id="PF01855">
    <property type="entry name" value="POR_N"/>
    <property type="match status" value="1"/>
</dbReference>
<gene>
    <name evidence="5" type="ORF">A2438_06025</name>
</gene>
<evidence type="ECO:0008006" key="7">
    <source>
        <dbReference type="Google" id="ProtNLM"/>
    </source>
</evidence>
<keyword evidence="1" id="KW-0560">Oxidoreductase</keyword>
<dbReference type="InterPro" id="IPR029061">
    <property type="entry name" value="THDP-binding"/>
</dbReference>
<dbReference type="InterPro" id="IPR022367">
    <property type="entry name" value="2-oxoacid/accept_OxRdtase_asu"/>
</dbReference>